<evidence type="ECO:0000256" key="7">
    <source>
        <dbReference type="ARBA" id="ARBA00023163"/>
    </source>
</evidence>
<keyword evidence="5" id="KW-0805">Transcription regulation</keyword>
<keyword evidence="13" id="KW-1185">Reference proteome</keyword>
<dbReference type="InterPro" id="IPR039420">
    <property type="entry name" value="WalR-like"/>
</dbReference>
<dbReference type="GO" id="GO:0000976">
    <property type="term" value="F:transcription cis-regulatory region binding"/>
    <property type="evidence" value="ECO:0007669"/>
    <property type="project" value="TreeGrafter"/>
</dbReference>
<dbReference type="AlphaFoldDB" id="A0A8I0MU54"/>
<dbReference type="PANTHER" id="PTHR48111">
    <property type="entry name" value="REGULATOR OF RPOS"/>
    <property type="match status" value="1"/>
</dbReference>
<dbReference type="InterPro" id="IPR011006">
    <property type="entry name" value="CheY-like_superfamily"/>
</dbReference>
<evidence type="ECO:0000256" key="4">
    <source>
        <dbReference type="ARBA" id="ARBA00023012"/>
    </source>
</evidence>
<dbReference type="Gene3D" id="3.40.50.2300">
    <property type="match status" value="1"/>
</dbReference>
<keyword evidence="6 9" id="KW-0238">DNA-binding</keyword>
<dbReference type="FunFam" id="3.40.50.2300:FF:000001">
    <property type="entry name" value="DNA-binding response regulator PhoB"/>
    <property type="match status" value="1"/>
</dbReference>
<dbReference type="GO" id="GO:0000156">
    <property type="term" value="F:phosphorelay response regulator activity"/>
    <property type="evidence" value="ECO:0007669"/>
    <property type="project" value="TreeGrafter"/>
</dbReference>
<feature type="DNA-binding region" description="OmpR/PhoB-type" evidence="9">
    <location>
        <begin position="131"/>
        <end position="229"/>
    </location>
</feature>
<reference evidence="12 13" key="1">
    <citation type="submission" date="2015-06" db="EMBL/GenBank/DDBJ databases">
        <title>Genome sequence of Pseudoalteromonas peptidolytica.</title>
        <authorList>
            <person name="Xie B.-B."/>
            <person name="Rong J.-C."/>
            <person name="Qin Q.-L."/>
            <person name="Zhang Y.-Z."/>
        </authorList>
    </citation>
    <scope>NUCLEOTIDE SEQUENCE [LARGE SCALE GENOMIC DNA]</scope>
    <source>
        <strain evidence="12 13">F12-50-A1</strain>
    </source>
</reference>
<dbReference type="InterPro" id="IPR036388">
    <property type="entry name" value="WH-like_DNA-bd_sf"/>
</dbReference>
<dbReference type="SMART" id="SM00448">
    <property type="entry name" value="REC"/>
    <property type="match status" value="1"/>
</dbReference>
<dbReference type="GO" id="GO:0005829">
    <property type="term" value="C:cytosol"/>
    <property type="evidence" value="ECO:0007669"/>
    <property type="project" value="TreeGrafter"/>
</dbReference>
<dbReference type="Gene3D" id="6.10.250.690">
    <property type="match status" value="1"/>
</dbReference>
<dbReference type="InterPro" id="IPR016032">
    <property type="entry name" value="Sig_transdc_resp-reg_C-effctor"/>
</dbReference>
<dbReference type="InterPro" id="IPR001789">
    <property type="entry name" value="Sig_transdc_resp-reg_receiver"/>
</dbReference>
<evidence type="ECO:0000256" key="8">
    <source>
        <dbReference type="PROSITE-ProRule" id="PRU00169"/>
    </source>
</evidence>
<evidence type="ECO:0000256" key="2">
    <source>
        <dbReference type="ARBA" id="ARBA00022490"/>
    </source>
</evidence>
<evidence type="ECO:0000313" key="13">
    <source>
        <dbReference type="Proteomes" id="UP000660708"/>
    </source>
</evidence>
<evidence type="ECO:0000259" key="10">
    <source>
        <dbReference type="PROSITE" id="PS50110"/>
    </source>
</evidence>
<dbReference type="GO" id="GO:0006355">
    <property type="term" value="P:regulation of DNA-templated transcription"/>
    <property type="evidence" value="ECO:0007669"/>
    <property type="project" value="InterPro"/>
</dbReference>
<dbReference type="SUPFAM" id="SSF52172">
    <property type="entry name" value="CheY-like"/>
    <property type="match status" value="1"/>
</dbReference>
<evidence type="ECO:0000259" key="11">
    <source>
        <dbReference type="PROSITE" id="PS51755"/>
    </source>
</evidence>
<feature type="domain" description="Response regulatory" evidence="10">
    <location>
        <begin position="6"/>
        <end position="119"/>
    </location>
</feature>
<proteinExistence type="predicted"/>
<evidence type="ECO:0000256" key="1">
    <source>
        <dbReference type="ARBA" id="ARBA00004496"/>
    </source>
</evidence>
<keyword evidence="7" id="KW-0804">Transcription</keyword>
<comment type="subcellular location">
    <subcellularLocation>
        <location evidence="1">Cytoplasm</location>
    </subcellularLocation>
</comment>
<evidence type="ECO:0000313" key="12">
    <source>
        <dbReference type="EMBL" id="MBE0345386.1"/>
    </source>
</evidence>
<dbReference type="SMART" id="SM00862">
    <property type="entry name" value="Trans_reg_C"/>
    <property type="match status" value="1"/>
</dbReference>
<feature type="modified residue" description="4-aspartylphosphate" evidence="8">
    <location>
        <position position="55"/>
    </location>
</feature>
<evidence type="ECO:0000256" key="9">
    <source>
        <dbReference type="PROSITE-ProRule" id="PRU01091"/>
    </source>
</evidence>
<dbReference type="CDD" id="cd00383">
    <property type="entry name" value="trans_reg_C"/>
    <property type="match status" value="1"/>
</dbReference>
<dbReference type="PROSITE" id="PS51755">
    <property type="entry name" value="OMPR_PHOB"/>
    <property type="match status" value="1"/>
</dbReference>
<dbReference type="PANTHER" id="PTHR48111:SF39">
    <property type="entry name" value="TRANSCRIPTIONAL REGULATORY PROTEIN CPXR"/>
    <property type="match status" value="1"/>
</dbReference>
<dbReference type="EMBL" id="AQHF01000020">
    <property type="protein sequence ID" value="MBE0345386.1"/>
    <property type="molecule type" value="Genomic_DNA"/>
</dbReference>
<dbReference type="CDD" id="cd17623">
    <property type="entry name" value="REC_OmpR_CpxR"/>
    <property type="match status" value="1"/>
</dbReference>
<dbReference type="Gene3D" id="1.10.10.10">
    <property type="entry name" value="Winged helix-like DNA-binding domain superfamily/Winged helix DNA-binding domain"/>
    <property type="match status" value="1"/>
</dbReference>
<organism evidence="12 13">
    <name type="scientific">Pseudoalteromonas peptidolytica F12-50-A1</name>
    <dbReference type="NCBI Taxonomy" id="1315280"/>
    <lineage>
        <taxon>Bacteria</taxon>
        <taxon>Pseudomonadati</taxon>
        <taxon>Pseudomonadota</taxon>
        <taxon>Gammaproteobacteria</taxon>
        <taxon>Alteromonadales</taxon>
        <taxon>Pseudoalteromonadaceae</taxon>
        <taxon>Pseudoalteromonas</taxon>
    </lineage>
</organism>
<keyword evidence="3 8" id="KW-0597">Phosphoprotein</keyword>
<dbReference type="Pfam" id="PF00072">
    <property type="entry name" value="Response_reg"/>
    <property type="match status" value="1"/>
</dbReference>
<feature type="domain" description="OmpR/PhoB-type" evidence="11">
    <location>
        <begin position="131"/>
        <end position="229"/>
    </location>
</feature>
<evidence type="ECO:0000256" key="6">
    <source>
        <dbReference type="ARBA" id="ARBA00023125"/>
    </source>
</evidence>
<evidence type="ECO:0000256" key="3">
    <source>
        <dbReference type="ARBA" id="ARBA00022553"/>
    </source>
</evidence>
<keyword evidence="2" id="KW-0963">Cytoplasm</keyword>
<evidence type="ECO:0000256" key="5">
    <source>
        <dbReference type="ARBA" id="ARBA00023015"/>
    </source>
</evidence>
<name>A0A8I0MU54_9GAMM</name>
<accession>A0A8I0MU54</accession>
<dbReference type="InterPro" id="IPR001867">
    <property type="entry name" value="OmpR/PhoB-type_DNA-bd"/>
</dbReference>
<dbReference type="PROSITE" id="PS50110">
    <property type="entry name" value="RESPONSE_REGULATORY"/>
    <property type="match status" value="1"/>
</dbReference>
<protein>
    <submittedName>
        <fullName evidence="12">Two-component system, OmpR family, response regulator CpxR</fullName>
    </submittedName>
</protein>
<sequence>MTIRHSILLIDDDQALCDLLHEYFSAEGFEVDMEHTGTEGLQRALKQNFDLILLDVMLPEMDGFEVLKSLRLQKMTPIIMLTAKGDDFDRIFGLELGADDYIPKPFNHRELLARVKAITRRVDHYKHHSPQDTFTIHQLSLDIGARSASVSGEFLSLTGTEYEVLQLLVRSAGEVVDKQTISRQVLGRPLVPYDRSIDMHVSNVRKKIAALSDHTYIKTIRGSGYIFLKA</sequence>
<dbReference type="GO" id="GO:0032993">
    <property type="term" value="C:protein-DNA complex"/>
    <property type="evidence" value="ECO:0007669"/>
    <property type="project" value="TreeGrafter"/>
</dbReference>
<dbReference type="Pfam" id="PF00486">
    <property type="entry name" value="Trans_reg_C"/>
    <property type="match status" value="1"/>
</dbReference>
<dbReference type="RefSeq" id="WP_176031991.1">
    <property type="nucleotide sequence ID" value="NZ_AQHF01000020.1"/>
</dbReference>
<dbReference type="SUPFAM" id="SSF46894">
    <property type="entry name" value="C-terminal effector domain of the bipartite response regulators"/>
    <property type="match status" value="1"/>
</dbReference>
<comment type="caution">
    <text evidence="12">The sequence shown here is derived from an EMBL/GenBank/DDBJ whole genome shotgun (WGS) entry which is preliminary data.</text>
</comment>
<gene>
    <name evidence="12" type="primary">cpxR</name>
    <name evidence="12" type="ORF">PPEP_a0251</name>
</gene>
<keyword evidence="4" id="KW-0902">Two-component regulatory system</keyword>
<dbReference type="InterPro" id="IPR058124">
    <property type="entry name" value="CpxR-like_REC"/>
</dbReference>
<dbReference type="Proteomes" id="UP000660708">
    <property type="component" value="Unassembled WGS sequence"/>
</dbReference>